<proteinExistence type="predicted"/>
<sequence>MKKLLLIVMVAAHFVAFGQKKEKSIPPPPEKITKQKVQKSPYQRIFEDNMMLAFQWRMEVKDSIIANEDRMIYKINLEFLSVKELSSYKKQPDISAQKIIYSVQKGTKLDKNLTPRMDYTDFVDYPSIFKSVKIVGDNVELTNNETKEKQIFKIFLDKDKKNIIKLQDSKTKKEFFPTEDFYCPAVSIGF</sequence>
<dbReference type="Proteomes" id="UP000681610">
    <property type="component" value="Unassembled WGS sequence"/>
</dbReference>
<gene>
    <name evidence="1" type="ORF">J4N46_09085</name>
</gene>
<evidence type="ECO:0000313" key="1">
    <source>
        <dbReference type="EMBL" id="MBO1884561.1"/>
    </source>
</evidence>
<evidence type="ECO:0000313" key="2">
    <source>
        <dbReference type="Proteomes" id="UP000681610"/>
    </source>
</evidence>
<protein>
    <submittedName>
        <fullName evidence="1">Uncharacterized protein</fullName>
    </submittedName>
</protein>
<keyword evidence="2" id="KW-1185">Reference proteome</keyword>
<dbReference type="EMBL" id="JAGDYP010000006">
    <property type="protein sequence ID" value="MBO1884561.1"/>
    <property type="molecule type" value="Genomic_DNA"/>
</dbReference>
<dbReference type="RefSeq" id="WP_208059028.1">
    <property type="nucleotide sequence ID" value="NZ_JAGDYP010000006.1"/>
</dbReference>
<organism evidence="1 2">
    <name type="scientific">Capnocytophaga bilenii</name>
    <dbReference type="NCBI Taxonomy" id="2819369"/>
    <lineage>
        <taxon>Bacteria</taxon>
        <taxon>Pseudomonadati</taxon>
        <taxon>Bacteroidota</taxon>
        <taxon>Flavobacteriia</taxon>
        <taxon>Flavobacteriales</taxon>
        <taxon>Flavobacteriaceae</taxon>
        <taxon>Capnocytophaga</taxon>
    </lineage>
</organism>
<reference evidence="1 2" key="1">
    <citation type="submission" date="2021-03" db="EMBL/GenBank/DDBJ databases">
        <title>Isolation and description of Capnocytophaga bilenii sp. nov., a novel Capnocytophaga species, isolated from a gingivitis subject.</title>
        <authorList>
            <person name="Antezack A."/>
            <person name="Monnet-Corti V."/>
            <person name="La Scola B."/>
        </authorList>
    </citation>
    <scope>NUCLEOTIDE SEQUENCE [LARGE SCALE GENOMIC DNA]</scope>
    <source>
        <strain evidence="1 2">Marseille-Q4570</strain>
    </source>
</reference>
<name>A0ABS3PZ07_9FLAO</name>
<comment type="caution">
    <text evidence="1">The sequence shown here is derived from an EMBL/GenBank/DDBJ whole genome shotgun (WGS) entry which is preliminary data.</text>
</comment>
<accession>A0ABS3PZ07</accession>